<comment type="caution">
    <text evidence="4">The sequence shown here is derived from an EMBL/GenBank/DDBJ whole genome shotgun (WGS) entry which is preliminary data.</text>
</comment>
<sequence length="916" mass="102837">MSRSGSRELIVTTSRYVVPTGRAKVPAGRYVVPTGKDNVIVSAGRSKVIPAGRTILVLEVIILISLASLRRWLGDVAMKMEYWIMNSDHNLWNIVLNGNSRKKTGRDPKGNIMILPPVSGEEHIAPKRDKTKPDNEIAIHEVSKALPLLGHRWPSLLRLSGGLDYLCFDDLDHNSRIILSDLIRLGKLDLGGIRHQMANAIFLLEFTDLKRKLEETDDMLQVCFCAVSNAAAEFALIGLSSQVKLEESKERFDKWKESSKNLDKLINSSMSFRSKFGLGFGETFRSDEVFDPSAPSILKPHPEDVEGIPLYDSIVLMVGQFSAGREIILLDYDQDQQAIIATFLKAWRNNQLYLMSGSYGTAVKDLSRLFLWKYSKAKYAVGFPRKNGGSHQSTWFNSYRSTGRILEVIDSGCSRSMTGNKEKLDDFVKIIGGIVTFGGGDGKIIGKGTIRTSNDFEKSKLQNYSLWNSKLLEITSAWFLEFKKQHLYSFNLMKSNLKRYQLWQEWISQWLPSKIINNDHNCVACNKGKQHKASYKAITAVSTISEPLQLLHMDLFGPTSIRSIDHKYYSLVVTDDLSRFSWVFFLGTKDETYYILKDFITFIENQLNKKVKAIRCDNGTEFKNSKLIELCGSKGIKRDYSNARTPQQNRVAERKNRTLIEAARTMLADSKLPTMFWTEAVSTACYVLNRVLVTRPHNKTPYELLSGKVPNISHLKPFGCHVTILNTSDHLGKFEGKADEGFIVGYAAHSKAYRVYNLSSKKIEEILNLRYLEDKPNIQGLVQCGKQDDSGIGVHDEQVIVVPSFPSNRFSGPKVHEASEMVESNSDYAEELARLQRQEHEAKDTAKKYGFGFSKDTKELLRQADMVPAGSIDPAASISAGRIDPVTSISAGSAEPFPTIIEPVHADETSLPPGHS</sequence>
<dbReference type="PANTHER" id="PTHR42648">
    <property type="entry name" value="TRANSPOSASE, PUTATIVE-RELATED"/>
    <property type="match status" value="1"/>
</dbReference>
<dbReference type="Gene3D" id="3.30.420.10">
    <property type="entry name" value="Ribonuclease H-like superfamily/Ribonuclease H"/>
    <property type="match status" value="1"/>
</dbReference>
<evidence type="ECO:0000256" key="2">
    <source>
        <dbReference type="SAM" id="MobiDB-lite"/>
    </source>
</evidence>
<accession>A0ABQ5DEW7</accession>
<dbReference type="Proteomes" id="UP001151760">
    <property type="component" value="Unassembled WGS sequence"/>
</dbReference>
<proteinExistence type="predicted"/>
<dbReference type="InterPro" id="IPR039537">
    <property type="entry name" value="Retrotran_Ty1/copia-like"/>
</dbReference>
<organism evidence="4 5">
    <name type="scientific">Tanacetum coccineum</name>
    <dbReference type="NCBI Taxonomy" id="301880"/>
    <lineage>
        <taxon>Eukaryota</taxon>
        <taxon>Viridiplantae</taxon>
        <taxon>Streptophyta</taxon>
        <taxon>Embryophyta</taxon>
        <taxon>Tracheophyta</taxon>
        <taxon>Spermatophyta</taxon>
        <taxon>Magnoliopsida</taxon>
        <taxon>eudicotyledons</taxon>
        <taxon>Gunneridae</taxon>
        <taxon>Pentapetalae</taxon>
        <taxon>asterids</taxon>
        <taxon>campanulids</taxon>
        <taxon>Asterales</taxon>
        <taxon>Asteraceae</taxon>
        <taxon>Asteroideae</taxon>
        <taxon>Anthemideae</taxon>
        <taxon>Anthemidinae</taxon>
        <taxon>Tanacetum</taxon>
    </lineage>
</organism>
<reference evidence="4" key="1">
    <citation type="journal article" date="2022" name="Int. J. Mol. Sci.">
        <title>Draft Genome of Tanacetum Coccineum: Genomic Comparison of Closely Related Tanacetum-Family Plants.</title>
        <authorList>
            <person name="Yamashiro T."/>
            <person name="Shiraishi A."/>
            <person name="Nakayama K."/>
            <person name="Satake H."/>
        </authorList>
    </citation>
    <scope>NUCLEOTIDE SEQUENCE</scope>
</reference>
<dbReference type="PANTHER" id="PTHR42648:SF32">
    <property type="entry name" value="RIBONUCLEASE H-LIKE DOMAIN, GAG-PRE-INTEGRASE DOMAIN PROTEIN-RELATED"/>
    <property type="match status" value="1"/>
</dbReference>
<feature type="domain" description="Integrase catalytic" evidence="3">
    <location>
        <begin position="543"/>
        <end position="709"/>
    </location>
</feature>
<protein>
    <submittedName>
        <fullName evidence="4">Ribonuclease H-like domain-containing protein</fullName>
    </submittedName>
</protein>
<dbReference type="InterPro" id="IPR036397">
    <property type="entry name" value="RNaseH_sf"/>
</dbReference>
<dbReference type="InterPro" id="IPR057670">
    <property type="entry name" value="SH3_retrovirus"/>
</dbReference>
<evidence type="ECO:0000313" key="5">
    <source>
        <dbReference type="Proteomes" id="UP001151760"/>
    </source>
</evidence>
<dbReference type="SUPFAM" id="SSF53098">
    <property type="entry name" value="Ribonuclease H-like"/>
    <property type="match status" value="1"/>
</dbReference>
<dbReference type="EMBL" id="BQNB010015065">
    <property type="protein sequence ID" value="GJT35624.1"/>
    <property type="molecule type" value="Genomic_DNA"/>
</dbReference>
<evidence type="ECO:0000256" key="1">
    <source>
        <dbReference type="SAM" id="Coils"/>
    </source>
</evidence>
<dbReference type="PROSITE" id="PS50994">
    <property type="entry name" value="INTEGRASE"/>
    <property type="match status" value="1"/>
</dbReference>
<reference evidence="4" key="2">
    <citation type="submission" date="2022-01" db="EMBL/GenBank/DDBJ databases">
        <authorList>
            <person name="Yamashiro T."/>
            <person name="Shiraishi A."/>
            <person name="Satake H."/>
            <person name="Nakayama K."/>
        </authorList>
    </citation>
    <scope>NUCLEOTIDE SEQUENCE</scope>
</reference>
<keyword evidence="1" id="KW-0175">Coiled coil</keyword>
<keyword evidence="5" id="KW-1185">Reference proteome</keyword>
<dbReference type="InterPro" id="IPR001584">
    <property type="entry name" value="Integrase_cat-core"/>
</dbReference>
<feature type="coiled-coil region" evidence="1">
    <location>
        <begin position="818"/>
        <end position="848"/>
    </location>
</feature>
<dbReference type="Pfam" id="PF25597">
    <property type="entry name" value="SH3_retrovirus"/>
    <property type="match status" value="1"/>
</dbReference>
<dbReference type="InterPro" id="IPR012337">
    <property type="entry name" value="RNaseH-like_sf"/>
</dbReference>
<name>A0ABQ5DEW7_9ASTR</name>
<dbReference type="Pfam" id="PF00665">
    <property type="entry name" value="rve"/>
    <property type="match status" value="1"/>
</dbReference>
<evidence type="ECO:0000313" key="4">
    <source>
        <dbReference type="EMBL" id="GJT35624.1"/>
    </source>
</evidence>
<gene>
    <name evidence="4" type="ORF">Tco_0926043</name>
</gene>
<feature type="region of interest" description="Disordered" evidence="2">
    <location>
        <begin position="889"/>
        <end position="916"/>
    </location>
</feature>
<evidence type="ECO:0000259" key="3">
    <source>
        <dbReference type="PROSITE" id="PS50994"/>
    </source>
</evidence>